<gene>
    <name evidence="2" type="ORF">IAB44_10775</name>
</gene>
<accession>A0A9D1JKB8</accession>
<dbReference type="PANTHER" id="PTHR47099:SF1">
    <property type="entry name" value="METHYLCOBAMIDE:COM METHYLTRANSFERASE MTBA"/>
    <property type="match status" value="1"/>
</dbReference>
<name>A0A9D1JKB8_9FIRM</name>
<dbReference type="InterPro" id="IPR038071">
    <property type="entry name" value="UROD/MetE-like_sf"/>
</dbReference>
<organism evidence="2 3">
    <name type="scientific">Candidatus Limivivens intestinipullorum</name>
    <dbReference type="NCBI Taxonomy" id="2840858"/>
    <lineage>
        <taxon>Bacteria</taxon>
        <taxon>Bacillati</taxon>
        <taxon>Bacillota</taxon>
        <taxon>Clostridia</taxon>
        <taxon>Lachnospirales</taxon>
        <taxon>Lachnospiraceae</taxon>
        <taxon>Lachnospiraceae incertae sedis</taxon>
        <taxon>Candidatus Limivivens</taxon>
    </lineage>
</organism>
<reference evidence="2" key="2">
    <citation type="journal article" date="2021" name="PeerJ">
        <title>Extensive microbial diversity within the chicken gut microbiome revealed by metagenomics and culture.</title>
        <authorList>
            <person name="Gilroy R."/>
            <person name="Ravi A."/>
            <person name="Getino M."/>
            <person name="Pursley I."/>
            <person name="Horton D.L."/>
            <person name="Alikhan N.F."/>
            <person name="Baker D."/>
            <person name="Gharbi K."/>
            <person name="Hall N."/>
            <person name="Watson M."/>
            <person name="Adriaenssens E.M."/>
            <person name="Foster-Nyarko E."/>
            <person name="Jarju S."/>
            <person name="Secka A."/>
            <person name="Antonio M."/>
            <person name="Oren A."/>
            <person name="Chaudhuri R.R."/>
            <person name="La Ragione R."/>
            <person name="Hildebrand F."/>
            <person name="Pallen M.J."/>
        </authorList>
    </citation>
    <scope>NUCLEOTIDE SEQUENCE</scope>
    <source>
        <strain evidence="2">CHK190-19873</strain>
    </source>
</reference>
<evidence type="ECO:0000313" key="3">
    <source>
        <dbReference type="Proteomes" id="UP000823935"/>
    </source>
</evidence>
<dbReference type="PANTHER" id="PTHR47099">
    <property type="entry name" value="METHYLCOBAMIDE:COM METHYLTRANSFERASE MTBA"/>
    <property type="match status" value="1"/>
</dbReference>
<proteinExistence type="predicted"/>
<comment type="caution">
    <text evidence="2">The sequence shown here is derived from an EMBL/GenBank/DDBJ whole genome shotgun (WGS) entry which is preliminary data.</text>
</comment>
<reference evidence="2" key="1">
    <citation type="submission" date="2020-10" db="EMBL/GenBank/DDBJ databases">
        <authorList>
            <person name="Gilroy R."/>
        </authorList>
    </citation>
    <scope>NUCLEOTIDE SEQUENCE</scope>
    <source>
        <strain evidence="2">CHK190-19873</strain>
    </source>
</reference>
<dbReference type="InterPro" id="IPR000257">
    <property type="entry name" value="Uroporphyrinogen_deCOase"/>
</dbReference>
<dbReference type="InterPro" id="IPR052024">
    <property type="entry name" value="Methanogen_methyltrans"/>
</dbReference>
<feature type="domain" description="Uroporphyrinogen decarboxylase (URO-D)" evidence="1">
    <location>
        <begin position="73"/>
        <end position="343"/>
    </location>
</feature>
<evidence type="ECO:0000313" key="2">
    <source>
        <dbReference type="EMBL" id="HIS32015.1"/>
    </source>
</evidence>
<dbReference type="Proteomes" id="UP000823935">
    <property type="component" value="Unassembled WGS sequence"/>
</dbReference>
<dbReference type="Pfam" id="PF01208">
    <property type="entry name" value="URO-D"/>
    <property type="match status" value="1"/>
</dbReference>
<sequence length="346" mass="39206">MKYDITFHPSWWHENAGVDFTQEFFDDPEYRMDCDVKMRRTLYERFGEYGLGEKDPRKRPLLGTDLLAAGYLLSELMGCEIRYEPDNSPQVICMNRDEDSIEDLKAPDLDKSPVWARTQKQIDYLKETYGRVETYVNLMGIQNIAMDIMGQDVMVAYYTAPEEVDGLLDEITKLSIDVGKRFKALSGDISGGVTAIVRQTMPEVYLTSNCSVEMVSNEIYENFLLKYDQKLADAFGDFGVHHCGKTMEHVAEGYSKLKGLVFAEVGAFSDLAAVRGRLPGVFLNARYSPVRLMSASEEEIRREVEALARDGQENGKNISVSCVGIDKNVPDQQIRWFLEACRSIGL</sequence>
<dbReference type="EMBL" id="DVIQ01000065">
    <property type="protein sequence ID" value="HIS32015.1"/>
    <property type="molecule type" value="Genomic_DNA"/>
</dbReference>
<dbReference type="AlphaFoldDB" id="A0A9D1JKB8"/>
<dbReference type="GO" id="GO:0006779">
    <property type="term" value="P:porphyrin-containing compound biosynthetic process"/>
    <property type="evidence" value="ECO:0007669"/>
    <property type="project" value="InterPro"/>
</dbReference>
<protein>
    <recommendedName>
        <fullName evidence="1">Uroporphyrinogen decarboxylase (URO-D) domain-containing protein</fullName>
    </recommendedName>
</protein>
<evidence type="ECO:0000259" key="1">
    <source>
        <dbReference type="Pfam" id="PF01208"/>
    </source>
</evidence>
<dbReference type="GO" id="GO:0004853">
    <property type="term" value="F:uroporphyrinogen decarboxylase activity"/>
    <property type="evidence" value="ECO:0007669"/>
    <property type="project" value="InterPro"/>
</dbReference>
<dbReference type="Gene3D" id="3.20.20.210">
    <property type="match status" value="1"/>
</dbReference>
<dbReference type="SUPFAM" id="SSF51726">
    <property type="entry name" value="UROD/MetE-like"/>
    <property type="match status" value="1"/>
</dbReference>